<protein>
    <submittedName>
        <fullName evidence="1">Uncharacterized protein</fullName>
    </submittedName>
</protein>
<name>X1H967_9ZZZZ</name>
<gene>
    <name evidence="1" type="ORF">S03H2_30092</name>
</gene>
<feature type="non-terminal residue" evidence="1">
    <location>
        <position position="1"/>
    </location>
</feature>
<comment type="caution">
    <text evidence="1">The sequence shown here is derived from an EMBL/GenBank/DDBJ whole genome shotgun (WGS) entry which is preliminary data.</text>
</comment>
<dbReference type="AlphaFoldDB" id="X1H967"/>
<dbReference type="EMBL" id="BARU01018193">
    <property type="protein sequence ID" value="GAH53590.1"/>
    <property type="molecule type" value="Genomic_DNA"/>
</dbReference>
<reference evidence="1" key="1">
    <citation type="journal article" date="2014" name="Front. Microbiol.">
        <title>High frequency of phylogenetically diverse reductive dehalogenase-homologous genes in deep subseafloor sedimentary metagenomes.</title>
        <authorList>
            <person name="Kawai M."/>
            <person name="Futagami T."/>
            <person name="Toyoda A."/>
            <person name="Takaki Y."/>
            <person name="Nishi S."/>
            <person name="Hori S."/>
            <person name="Arai W."/>
            <person name="Tsubouchi T."/>
            <person name="Morono Y."/>
            <person name="Uchiyama I."/>
            <person name="Ito T."/>
            <person name="Fujiyama A."/>
            <person name="Inagaki F."/>
            <person name="Takami H."/>
        </authorList>
    </citation>
    <scope>NUCLEOTIDE SEQUENCE</scope>
    <source>
        <strain evidence="1">Expedition CK06-06</strain>
    </source>
</reference>
<evidence type="ECO:0000313" key="1">
    <source>
        <dbReference type="EMBL" id="GAH53590.1"/>
    </source>
</evidence>
<sequence length="32" mass="3695">QIDGKGGWVYAEGEIDWTEMQDLGLDYNFCIK</sequence>
<accession>X1H967</accession>
<organism evidence="1">
    <name type="scientific">marine sediment metagenome</name>
    <dbReference type="NCBI Taxonomy" id="412755"/>
    <lineage>
        <taxon>unclassified sequences</taxon>
        <taxon>metagenomes</taxon>
        <taxon>ecological metagenomes</taxon>
    </lineage>
</organism>
<proteinExistence type="predicted"/>